<organism evidence="1 2">
    <name type="scientific">Pyrobaculum aerophilum</name>
    <dbReference type="NCBI Taxonomy" id="13773"/>
    <lineage>
        <taxon>Archaea</taxon>
        <taxon>Thermoproteota</taxon>
        <taxon>Thermoprotei</taxon>
        <taxon>Thermoproteales</taxon>
        <taxon>Thermoproteaceae</taxon>
        <taxon>Pyrobaculum</taxon>
    </lineage>
</organism>
<gene>
    <name evidence="1" type="ORF">HA333_00665</name>
</gene>
<dbReference type="Proteomes" id="UP000651120">
    <property type="component" value="Unassembled WGS sequence"/>
</dbReference>
<dbReference type="AlphaFoldDB" id="A0A832SQN6"/>
<dbReference type="EMBL" id="DUJP01000005">
    <property type="protein sequence ID" value="HII46013.1"/>
    <property type="molecule type" value="Genomic_DNA"/>
</dbReference>
<evidence type="ECO:0000313" key="2">
    <source>
        <dbReference type="Proteomes" id="UP000651120"/>
    </source>
</evidence>
<protein>
    <submittedName>
        <fullName evidence="1">Uncharacterized protein</fullName>
    </submittedName>
</protein>
<name>A0A832SQN6_9CREN</name>
<sequence length="190" mass="20434">MVKITAVCSEFPGATEPSHGFGVIVDDVLLFDSCSKEAAVQFVAKASVRPLIGIEGVPGNGHHAGGFGVFKVPVISPPNDMAFILRGKRYIVFKERGENLLYIDGVVISPCGLYSIPYHKLSRRGVKARCLVGGLGGTSYNPYVVHRINAELRLLGVKCVVALHTAPQLVKDLEKKFNVYRIGAGASIEI</sequence>
<evidence type="ECO:0000313" key="1">
    <source>
        <dbReference type="EMBL" id="HII46013.1"/>
    </source>
</evidence>
<comment type="caution">
    <text evidence="1">The sequence shown here is derived from an EMBL/GenBank/DDBJ whole genome shotgun (WGS) entry which is preliminary data.</text>
</comment>
<dbReference type="RefSeq" id="WP_011008139.1">
    <property type="nucleotide sequence ID" value="NZ_DAIOPL010000019.1"/>
</dbReference>
<accession>A0A832SQN6</accession>
<dbReference type="GeneID" id="1465916"/>
<dbReference type="OMA" id="VEPRFDM"/>
<reference evidence="1" key="1">
    <citation type="journal article" date="2020" name="bioRxiv">
        <title>A rank-normalized archaeal taxonomy based on genome phylogeny resolves widespread incomplete and uneven classifications.</title>
        <authorList>
            <person name="Rinke C."/>
            <person name="Chuvochina M."/>
            <person name="Mussig A.J."/>
            <person name="Chaumeil P.-A."/>
            <person name="Waite D.W."/>
            <person name="Whitman W.B."/>
            <person name="Parks D.H."/>
            <person name="Hugenholtz P."/>
        </authorList>
    </citation>
    <scope>NUCLEOTIDE SEQUENCE</scope>
    <source>
        <strain evidence="1">UBA8839</strain>
    </source>
</reference>
<proteinExistence type="predicted"/>